<evidence type="ECO:0008006" key="3">
    <source>
        <dbReference type="Google" id="ProtNLM"/>
    </source>
</evidence>
<evidence type="ECO:0000313" key="1">
    <source>
        <dbReference type="EMBL" id="TXL61956.1"/>
    </source>
</evidence>
<comment type="caution">
    <text evidence="1">The sequence shown here is derived from an EMBL/GenBank/DDBJ whole genome shotgun (WGS) entry which is preliminary data.</text>
</comment>
<keyword evidence="2" id="KW-1185">Reference proteome</keyword>
<evidence type="ECO:0000313" key="2">
    <source>
        <dbReference type="Proteomes" id="UP000321571"/>
    </source>
</evidence>
<dbReference type="OrthoDB" id="3631099at2"/>
<accession>A0A5C8NLE5</accession>
<dbReference type="RefSeq" id="WP_147684172.1">
    <property type="nucleotide sequence ID" value="NZ_VDUX01000002.1"/>
</dbReference>
<dbReference type="Proteomes" id="UP000321571">
    <property type="component" value="Unassembled WGS sequence"/>
</dbReference>
<name>A0A5C8NLE5_9ACTN</name>
<organism evidence="1 2">
    <name type="scientific">Aeromicrobium terrae</name>
    <dbReference type="NCBI Taxonomy" id="2498846"/>
    <lineage>
        <taxon>Bacteria</taxon>
        <taxon>Bacillati</taxon>
        <taxon>Actinomycetota</taxon>
        <taxon>Actinomycetes</taxon>
        <taxon>Propionibacteriales</taxon>
        <taxon>Nocardioidaceae</taxon>
        <taxon>Aeromicrobium</taxon>
    </lineage>
</organism>
<protein>
    <recommendedName>
        <fullName evidence="3">YCII-related domain-containing protein</fullName>
    </recommendedName>
</protein>
<sequence length="100" mass="10859">MTMKKFVLLYQGTRDQVPTEESSAAWIEWFASLGDAVIDAGNPFSLGRQVSADGTTDIERSDEGVTGYTLINAPDLDAAEKIALSHPIVRSIQVFEAVPM</sequence>
<gene>
    <name evidence="1" type="ORF">FHP06_04375</name>
</gene>
<dbReference type="EMBL" id="VDUX01000002">
    <property type="protein sequence ID" value="TXL61956.1"/>
    <property type="molecule type" value="Genomic_DNA"/>
</dbReference>
<dbReference type="InterPro" id="IPR011008">
    <property type="entry name" value="Dimeric_a/b-barrel"/>
</dbReference>
<reference evidence="1 2" key="1">
    <citation type="submission" date="2019-06" db="EMBL/GenBank/DDBJ databases">
        <title>Aeromicrobium sp. nov., isolated from a maize field.</title>
        <authorList>
            <person name="Lin S.-Y."/>
            <person name="Tsai C.-F."/>
            <person name="Young C.-C."/>
        </authorList>
    </citation>
    <scope>NUCLEOTIDE SEQUENCE [LARGE SCALE GENOMIC DNA]</scope>
    <source>
        <strain evidence="1 2">CC-CFT486</strain>
    </source>
</reference>
<proteinExistence type="predicted"/>
<dbReference type="SUPFAM" id="SSF54909">
    <property type="entry name" value="Dimeric alpha+beta barrel"/>
    <property type="match status" value="1"/>
</dbReference>
<dbReference type="AlphaFoldDB" id="A0A5C8NLE5"/>